<protein>
    <submittedName>
        <fullName evidence="4">Acetyltransferase</fullName>
    </submittedName>
</protein>
<accession>A0A0R1JGG4</accession>
<dbReference type="AlphaFoldDB" id="A0A0R1JGG4"/>
<dbReference type="Proteomes" id="UP000051804">
    <property type="component" value="Unassembled WGS sequence"/>
</dbReference>
<reference evidence="4 5" key="1">
    <citation type="journal article" date="2015" name="Genome Announc.">
        <title>Expanding the biotechnology potential of lactobacilli through comparative genomics of 213 strains and associated genera.</title>
        <authorList>
            <person name="Sun Z."/>
            <person name="Harris H.M."/>
            <person name="McCann A."/>
            <person name="Guo C."/>
            <person name="Argimon S."/>
            <person name="Zhang W."/>
            <person name="Yang X."/>
            <person name="Jeffery I.B."/>
            <person name="Cooney J.C."/>
            <person name="Kagawa T.F."/>
            <person name="Liu W."/>
            <person name="Song Y."/>
            <person name="Salvetti E."/>
            <person name="Wrobel A."/>
            <person name="Rasinkangas P."/>
            <person name="Parkhill J."/>
            <person name="Rea M.C."/>
            <person name="O'Sullivan O."/>
            <person name="Ritari J."/>
            <person name="Douillard F.P."/>
            <person name="Paul Ross R."/>
            <person name="Yang R."/>
            <person name="Briner A.E."/>
            <person name="Felis G.E."/>
            <person name="de Vos W.M."/>
            <person name="Barrangou R."/>
            <person name="Klaenhammer T.R."/>
            <person name="Caufield P.W."/>
            <person name="Cui Y."/>
            <person name="Zhang H."/>
            <person name="O'Toole P.W."/>
        </authorList>
    </citation>
    <scope>NUCLEOTIDE SEQUENCE [LARGE SCALE GENOMIC DNA]</scope>
    <source>
        <strain evidence="4 5">JCM 17158</strain>
    </source>
</reference>
<dbReference type="CDD" id="cd04301">
    <property type="entry name" value="NAT_SF"/>
    <property type="match status" value="1"/>
</dbReference>
<keyword evidence="5" id="KW-1185">Reference proteome</keyword>
<dbReference type="EMBL" id="AZDJ01000032">
    <property type="protein sequence ID" value="KRK70365.1"/>
    <property type="molecule type" value="Genomic_DNA"/>
</dbReference>
<comment type="caution">
    <text evidence="4">The sequence shown here is derived from an EMBL/GenBank/DDBJ whole genome shotgun (WGS) entry which is preliminary data.</text>
</comment>
<gene>
    <name evidence="4" type="ORF">FD02_GL000429</name>
</gene>
<dbReference type="PROSITE" id="PS51186">
    <property type="entry name" value="GNAT"/>
    <property type="match status" value="1"/>
</dbReference>
<dbReference type="STRING" id="1291734.FD02_GL000429"/>
<evidence type="ECO:0000313" key="5">
    <source>
        <dbReference type="Proteomes" id="UP000051804"/>
    </source>
</evidence>
<dbReference type="GO" id="GO:0008080">
    <property type="term" value="F:N-acetyltransferase activity"/>
    <property type="evidence" value="ECO:0007669"/>
    <property type="project" value="InterPro"/>
</dbReference>
<proteinExistence type="predicted"/>
<name>A0A0R1JGG4_9LACO</name>
<dbReference type="PANTHER" id="PTHR43877:SF2">
    <property type="entry name" value="AMINOALKYLPHOSPHONATE N-ACETYLTRANSFERASE-RELATED"/>
    <property type="match status" value="1"/>
</dbReference>
<evidence type="ECO:0000259" key="3">
    <source>
        <dbReference type="PROSITE" id="PS51186"/>
    </source>
</evidence>
<keyword evidence="1 4" id="KW-0808">Transferase</keyword>
<organism evidence="4 5">
    <name type="scientific">Lacticaseibacillus nasuensis JCM 17158</name>
    <dbReference type="NCBI Taxonomy" id="1291734"/>
    <lineage>
        <taxon>Bacteria</taxon>
        <taxon>Bacillati</taxon>
        <taxon>Bacillota</taxon>
        <taxon>Bacilli</taxon>
        <taxon>Lactobacillales</taxon>
        <taxon>Lactobacillaceae</taxon>
        <taxon>Lacticaseibacillus</taxon>
    </lineage>
</organism>
<dbReference type="Pfam" id="PF00583">
    <property type="entry name" value="Acetyltransf_1"/>
    <property type="match status" value="1"/>
</dbReference>
<keyword evidence="2" id="KW-0012">Acyltransferase</keyword>
<dbReference type="PATRIC" id="fig|1291734.4.peg.443"/>
<dbReference type="InterPro" id="IPR006464">
    <property type="entry name" value="AcTrfase_RimI/Ard1"/>
</dbReference>
<dbReference type="Gene3D" id="3.40.630.30">
    <property type="match status" value="1"/>
</dbReference>
<evidence type="ECO:0000256" key="1">
    <source>
        <dbReference type="ARBA" id="ARBA00022679"/>
    </source>
</evidence>
<dbReference type="InterPro" id="IPR000182">
    <property type="entry name" value="GNAT_dom"/>
</dbReference>
<dbReference type="PANTHER" id="PTHR43877">
    <property type="entry name" value="AMINOALKYLPHOSPHONATE N-ACETYLTRANSFERASE-RELATED-RELATED"/>
    <property type="match status" value="1"/>
</dbReference>
<sequence length="156" mass="17495">MQTLTIRDTVYQLRRMGEPDVDGALAIERAIYADTPWDRVAFLAELRKVQHSLYLVLTHDEHIVAFIGCWFTKAEAHVTNIAVAPSWQRRGIGRTLMHTMIAQATAMGCAAMTLEVRTDNGTAQALYHALGFTDGRIKRGYYVSDHADAMDMRLGL</sequence>
<dbReference type="SUPFAM" id="SSF55729">
    <property type="entry name" value="Acyl-CoA N-acyltransferases (Nat)"/>
    <property type="match status" value="1"/>
</dbReference>
<dbReference type="InterPro" id="IPR050832">
    <property type="entry name" value="Bact_Acetyltransf"/>
</dbReference>
<feature type="domain" description="N-acetyltransferase" evidence="3">
    <location>
        <begin position="11"/>
        <end position="156"/>
    </location>
</feature>
<dbReference type="InterPro" id="IPR016181">
    <property type="entry name" value="Acyl_CoA_acyltransferase"/>
</dbReference>
<evidence type="ECO:0000256" key="2">
    <source>
        <dbReference type="ARBA" id="ARBA00023315"/>
    </source>
</evidence>
<evidence type="ECO:0000313" key="4">
    <source>
        <dbReference type="EMBL" id="KRK70365.1"/>
    </source>
</evidence>
<dbReference type="NCBIfam" id="TIGR01575">
    <property type="entry name" value="rimI"/>
    <property type="match status" value="1"/>
</dbReference>